<name>D7KUU9_ARALL</name>
<evidence type="ECO:0000313" key="1">
    <source>
        <dbReference type="EMBL" id="EFH64303.1"/>
    </source>
</evidence>
<proteinExistence type="predicted"/>
<evidence type="ECO:0000313" key="2">
    <source>
        <dbReference type="Proteomes" id="UP000008694"/>
    </source>
</evidence>
<dbReference type="HOGENOM" id="CLU_3127027_0_0_1"/>
<dbReference type="AlphaFoldDB" id="D7KUU9"/>
<dbReference type="STRING" id="81972.D7KUU9"/>
<reference evidence="2" key="1">
    <citation type="journal article" date="2011" name="Nat. Genet.">
        <title>The Arabidopsis lyrata genome sequence and the basis of rapid genome size change.</title>
        <authorList>
            <person name="Hu T.T."/>
            <person name="Pattyn P."/>
            <person name="Bakker E.G."/>
            <person name="Cao J."/>
            <person name="Cheng J.-F."/>
            <person name="Clark R.M."/>
            <person name="Fahlgren N."/>
            <person name="Fawcett J.A."/>
            <person name="Grimwood J."/>
            <person name="Gundlach H."/>
            <person name="Haberer G."/>
            <person name="Hollister J.D."/>
            <person name="Ossowski S."/>
            <person name="Ottilar R.P."/>
            <person name="Salamov A.A."/>
            <person name="Schneeberger K."/>
            <person name="Spannagl M."/>
            <person name="Wang X."/>
            <person name="Yang L."/>
            <person name="Nasrallah M.E."/>
            <person name="Bergelson J."/>
            <person name="Carrington J.C."/>
            <person name="Gaut B.S."/>
            <person name="Schmutz J."/>
            <person name="Mayer K.F.X."/>
            <person name="Van de Peer Y."/>
            <person name="Grigoriev I.V."/>
            <person name="Nordborg M."/>
            <person name="Weigel D."/>
            <person name="Guo Y.-L."/>
        </authorList>
    </citation>
    <scope>NUCLEOTIDE SEQUENCE [LARGE SCALE GENOMIC DNA]</scope>
    <source>
        <strain evidence="2">cv. MN47</strain>
    </source>
</reference>
<gene>
    <name evidence="1" type="ORF">ARALYDRAFT_893284</name>
</gene>
<accession>D7KUU9</accession>
<dbReference type="Proteomes" id="UP000008694">
    <property type="component" value="Unassembled WGS sequence"/>
</dbReference>
<keyword evidence="2" id="KW-1185">Reference proteome</keyword>
<dbReference type="Gramene" id="scaffold_200358.1">
    <property type="protein sequence ID" value="scaffold_200358.1"/>
    <property type="gene ID" value="scaffold_200358.1"/>
</dbReference>
<protein>
    <submittedName>
        <fullName evidence="1">Uncharacterized protein</fullName>
    </submittedName>
</protein>
<organism evidence="2">
    <name type="scientific">Arabidopsis lyrata subsp. lyrata</name>
    <name type="common">Lyre-leaved rock-cress</name>
    <dbReference type="NCBI Taxonomy" id="81972"/>
    <lineage>
        <taxon>Eukaryota</taxon>
        <taxon>Viridiplantae</taxon>
        <taxon>Streptophyta</taxon>
        <taxon>Embryophyta</taxon>
        <taxon>Tracheophyta</taxon>
        <taxon>Spermatophyta</taxon>
        <taxon>Magnoliopsida</taxon>
        <taxon>eudicotyledons</taxon>
        <taxon>Gunneridae</taxon>
        <taxon>Pentapetalae</taxon>
        <taxon>rosids</taxon>
        <taxon>malvids</taxon>
        <taxon>Brassicales</taxon>
        <taxon>Brassicaceae</taxon>
        <taxon>Camelineae</taxon>
        <taxon>Arabidopsis</taxon>
    </lineage>
</organism>
<dbReference type="EMBL" id="GL348714">
    <property type="protein sequence ID" value="EFH64303.1"/>
    <property type="molecule type" value="Genomic_DNA"/>
</dbReference>
<dbReference type="eggNOG" id="KOG0619">
    <property type="taxonomic scope" value="Eukaryota"/>
</dbReference>
<sequence>MGWTKKDDQVFVEALIFLLNGTSTICFHTCQGDPTILAIEVLEVEDEAYI</sequence>